<evidence type="ECO:0000313" key="1">
    <source>
        <dbReference type="EMBL" id="MEN7549515.1"/>
    </source>
</evidence>
<reference evidence="1 2" key="1">
    <citation type="submission" date="2024-04" db="EMBL/GenBank/DDBJ databases">
        <title>Novel genus in family Flammeovirgaceae.</title>
        <authorList>
            <person name="Nguyen T.H."/>
            <person name="Vuong T.Q."/>
            <person name="Le H."/>
            <person name="Kim S.-G."/>
        </authorList>
    </citation>
    <scope>NUCLEOTIDE SEQUENCE [LARGE SCALE GENOMIC DNA]</scope>
    <source>
        <strain evidence="1 2">JCM 23209</strain>
    </source>
</reference>
<proteinExistence type="predicted"/>
<protein>
    <recommendedName>
        <fullName evidence="3">Bacterial surface antigen (D15) domain-containing protein</fullName>
    </recommendedName>
</protein>
<name>A0AAW9SCJ3_9BACT</name>
<dbReference type="Proteomes" id="UP001403385">
    <property type="component" value="Unassembled WGS sequence"/>
</dbReference>
<dbReference type="EMBL" id="JBDKWZ010000009">
    <property type="protein sequence ID" value="MEN7549515.1"/>
    <property type="molecule type" value="Genomic_DNA"/>
</dbReference>
<sequence>MTPSSLVWAQQQDSTSFQKHWSLSGGVSFLNEQPQVREGHLGLTYRPWAFMEMGAAAVLRYHQKPRWTGLGSRGVLRVLPNEKLPFLQLEASTFFTLPDSFPPTNAAYLGLGYRMPLGKRLDLQVLALKNLGEVKAEVPQLSSWTVRSSLRFRLGKLDRSGSLNKVQSKSPSGDSKADTTRWSFGGSGSVSAEGQAAVAISPVIEYRLNKHSSLGLGPSFQYHKADKETEETVNYGLRFYGKYRFSENSPFLQIEYEGISRQDSLQQRRFVSTMLAGAGYRFALGELAGLELSLLRDTRPQATGRKSPWVFRVGYHTSLGASKNKSWMDKLKEKPFDIGKIRPPRFLKQLGWEGGLGVQLGKPPRIEASPMLTWSPDSTLTLGVGPSFQASKETFQSDSLQLEYGLRAFARFYLLGKAPYVQVEYEALRNASKHWQSGLLAGGGYELKLSKAFALTATVLYRLSGDRSGSPWVIRTGYKGKMPVKDKLIPGFHPPEPPSLLNQALQRLEGTLGMVLGEQLSLNLSPALAFKLGKVWTLGAGPSFLYAKNHKNGREHKVYGGRAYLRYRPENHLPFLQVEGESLRTQEGGWNNALLAGAGVAFPVFYKGRFSFGLFRDLTWSGPTAIRAEPWIVRLGLVVE</sequence>
<comment type="caution">
    <text evidence="1">The sequence shown here is derived from an EMBL/GenBank/DDBJ whole genome shotgun (WGS) entry which is preliminary data.</text>
</comment>
<organism evidence="1 2">
    <name type="scientific">Rapidithrix thailandica</name>
    <dbReference type="NCBI Taxonomy" id="413964"/>
    <lineage>
        <taxon>Bacteria</taxon>
        <taxon>Pseudomonadati</taxon>
        <taxon>Bacteroidota</taxon>
        <taxon>Cytophagia</taxon>
        <taxon>Cytophagales</taxon>
        <taxon>Flammeovirgaceae</taxon>
        <taxon>Rapidithrix</taxon>
    </lineage>
</organism>
<dbReference type="AlphaFoldDB" id="A0AAW9SCJ3"/>
<keyword evidence="2" id="KW-1185">Reference proteome</keyword>
<gene>
    <name evidence="1" type="ORF">AAG747_16445</name>
</gene>
<evidence type="ECO:0008006" key="3">
    <source>
        <dbReference type="Google" id="ProtNLM"/>
    </source>
</evidence>
<evidence type="ECO:0000313" key="2">
    <source>
        <dbReference type="Proteomes" id="UP001403385"/>
    </source>
</evidence>
<accession>A0AAW9SCJ3</accession>
<dbReference type="RefSeq" id="WP_346822294.1">
    <property type="nucleotide sequence ID" value="NZ_JBDKWZ010000009.1"/>
</dbReference>